<dbReference type="EMBL" id="PFWZ01000190">
    <property type="protein sequence ID" value="PJA39204.1"/>
    <property type="molecule type" value="Genomic_DNA"/>
</dbReference>
<dbReference type="GO" id="GO:0016829">
    <property type="term" value="F:lyase activity"/>
    <property type="evidence" value="ECO:0007669"/>
    <property type="project" value="UniProtKB-KW"/>
</dbReference>
<keyword evidence="3 5" id="KW-1133">Transmembrane helix</keyword>
<dbReference type="InterPro" id="IPR052561">
    <property type="entry name" value="ComplexI_Subunit1"/>
</dbReference>
<proteinExistence type="predicted"/>
<reference evidence="7" key="1">
    <citation type="submission" date="2017-09" db="EMBL/GenBank/DDBJ databases">
        <title>Depth-based differentiation of microbial function through sediment-hosted aquifers and enrichment of novel symbionts in the deep terrestrial subsurface.</title>
        <authorList>
            <person name="Probst A.J."/>
            <person name="Ladd B."/>
            <person name="Jarett J.K."/>
            <person name="Geller-Mcgrath D.E."/>
            <person name="Sieber C.M.K."/>
            <person name="Emerson J.B."/>
            <person name="Anantharaman K."/>
            <person name="Thomas B.C."/>
            <person name="Malmstrom R."/>
            <person name="Stieglmeier M."/>
            <person name="Klingl A."/>
            <person name="Woyke T."/>
            <person name="Ryan C.M."/>
            <person name="Banfield J.F."/>
        </authorList>
    </citation>
    <scope>NUCLEOTIDE SEQUENCE [LARGE SCALE GENOMIC DNA]</scope>
</reference>
<evidence type="ECO:0000256" key="1">
    <source>
        <dbReference type="ARBA" id="ARBA00004141"/>
    </source>
</evidence>
<keyword evidence="2 5" id="KW-0812">Transmembrane</keyword>
<comment type="caution">
    <text evidence="6">The sequence shown here is derived from an EMBL/GenBank/DDBJ whole genome shotgun (WGS) entry which is preliminary data.</text>
</comment>
<dbReference type="Proteomes" id="UP000231195">
    <property type="component" value="Unassembled WGS sequence"/>
</dbReference>
<evidence type="ECO:0000256" key="4">
    <source>
        <dbReference type="ARBA" id="ARBA00023136"/>
    </source>
</evidence>
<feature type="transmembrane region" description="Helical" evidence="5">
    <location>
        <begin position="96"/>
        <end position="115"/>
    </location>
</feature>
<organism evidence="6 7">
    <name type="scientific">candidate division WWE3 bacterium CG_4_9_14_3_um_filter_39_7</name>
    <dbReference type="NCBI Taxonomy" id="1975080"/>
    <lineage>
        <taxon>Bacteria</taxon>
        <taxon>Katanobacteria</taxon>
    </lineage>
</organism>
<evidence type="ECO:0000256" key="3">
    <source>
        <dbReference type="ARBA" id="ARBA00022989"/>
    </source>
</evidence>
<protein>
    <submittedName>
        <fullName evidence="6">Formate hydrogenlyase</fullName>
    </submittedName>
</protein>
<comment type="subcellular location">
    <subcellularLocation>
        <location evidence="1">Membrane</location>
        <topology evidence="1">Multi-pass membrane protein</topology>
    </subcellularLocation>
</comment>
<name>A0A2M7WZV7_UNCKA</name>
<evidence type="ECO:0000313" key="7">
    <source>
        <dbReference type="Proteomes" id="UP000231195"/>
    </source>
</evidence>
<keyword evidence="6" id="KW-0456">Lyase</keyword>
<gene>
    <name evidence="6" type="ORF">CO179_05670</name>
</gene>
<dbReference type="InterPro" id="IPR001694">
    <property type="entry name" value="NADH_UbQ_OxRdtase_su1/FPO"/>
</dbReference>
<feature type="transmembrane region" description="Helical" evidence="5">
    <location>
        <begin position="6"/>
        <end position="23"/>
    </location>
</feature>
<evidence type="ECO:0000313" key="6">
    <source>
        <dbReference type="EMBL" id="PJA39204.1"/>
    </source>
</evidence>
<evidence type="ECO:0000256" key="2">
    <source>
        <dbReference type="ARBA" id="ARBA00022692"/>
    </source>
</evidence>
<accession>A0A2M7WZV7</accession>
<feature type="non-terminal residue" evidence="6">
    <location>
        <position position="132"/>
    </location>
</feature>
<dbReference type="AlphaFoldDB" id="A0A2M7WZV7"/>
<dbReference type="PANTHER" id="PTHR43359">
    <property type="entry name" value="FORMATE HYDROGENLYASE SUBUNIT 4"/>
    <property type="match status" value="1"/>
</dbReference>
<evidence type="ECO:0000256" key="5">
    <source>
        <dbReference type="SAM" id="Phobius"/>
    </source>
</evidence>
<dbReference type="GO" id="GO:0005886">
    <property type="term" value="C:plasma membrane"/>
    <property type="evidence" value="ECO:0007669"/>
    <property type="project" value="TreeGrafter"/>
</dbReference>
<keyword evidence="4 5" id="KW-0472">Membrane</keyword>
<feature type="transmembrane region" description="Helical" evidence="5">
    <location>
        <begin position="61"/>
        <end position="84"/>
    </location>
</feature>
<dbReference type="Pfam" id="PF00146">
    <property type="entry name" value="NADHdh"/>
    <property type="match status" value="1"/>
</dbReference>
<dbReference type="PANTHER" id="PTHR43359:SF1">
    <property type="entry name" value="FORMATE HYDROGENLYASE SUBUNIT 4-RELATED"/>
    <property type="match status" value="1"/>
</dbReference>
<sequence length="132" mass="14375">MVLILILQFILTPVISPLCIGIVKKIKAKFQNREGASIFQPYRDIWKLMHKDEVISSDASWVFRCAPFIIFATTIIVGVNIPLFASFPLNGSTGDLLVVVYTLALGTFFLALAGMDTGSAFGGFGSSREVTV</sequence>